<feature type="region of interest" description="Disordered" evidence="1">
    <location>
        <begin position="215"/>
        <end position="242"/>
    </location>
</feature>
<feature type="domain" description="DUF6821" evidence="3">
    <location>
        <begin position="237"/>
        <end position="333"/>
    </location>
</feature>
<dbReference type="Proteomes" id="UP001159364">
    <property type="component" value="Linkage Group LG03"/>
</dbReference>
<evidence type="ECO:0000313" key="4">
    <source>
        <dbReference type="EMBL" id="KAJ8769853.1"/>
    </source>
</evidence>
<evidence type="ECO:0000256" key="2">
    <source>
        <dbReference type="SAM" id="Phobius"/>
    </source>
</evidence>
<dbReference type="InterPro" id="IPR049224">
    <property type="entry name" value="DUF6821"/>
</dbReference>
<keyword evidence="2" id="KW-1133">Transmembrane helix</keyword>
<feature type="region of interest" description="Disordered" evidence="1">
    <location>
        <begin position="65"/>
        <end position="107"/>
    </location>
</feature>
<keyword evidence="2" id="KW-0472">Membrane</keyword>
<name>A0AAV8TUI9_9ROSI</name>
<proteinExistence type="predicted"/>
<sequence length="350" mass="38825">MEGETECHDWEILVKTDSEAVKSPNSVDNSRGFEEIGADSESMIRLDYFSLENDGINVKSAVVDASDGGSVESDNPSWIDPGSDFRSQRRISCESWSDSGSDRSEERKFSEVDAIKELGFSGYAKTELDFEGISEIRGNKGGKEIIESFEDKIRGVEEKSELVFEDNMKSQVGFEVFEETKSEAMGLAEFRTNSGGDGVVPDDVGKARERAAVSDELDGGKLSGEGSSSVVAVDEKQQPGGHKEEKRKVAWWKVPFEVLKFCVFRVNPIWTFSMAAAVMGFVILGRKLYKMKHKTRTLQLKVAVDDKKVSQVMSRAARFNEAFSVVRRVPIVRPLLPAAVVNPWPVVSLR</sequence>
<organism evidence="4 5">
    <name type="scientific">Erythroxylum novogranatense</name>
    <dbReference type="NCBI Taxonomy" id="1862640"/>
    <lineage>
        <taxon>Eukaryota</taxon>
        <taxon>Viridiplantae</taxon>
        <taxon>Streptophyta</taxon>
        <taxon>Embryophyta</taxon>
        <taxon>Tracheophyta</taxon>
        <taxon>Spermatophyta</taxon>
        <taxon>Magnoliopsida</taxon>
        <taxon>eudicotyledons</taxon>
        <taxon>Gunneridae</taxon>
        <taxon>Pentapetalae</taxon>
        <taxon>rosids</taxon>
        <taxon>fabids</taxon>
        <taxon>Malpighiales</taxon>
        <taxon>Erythroxylaceae</taxon>
        <taxon>Erythroxylum</taxon>
    </lineage>
</organism>
<feature type="compositionally biased region" description="Basic and acidic residues" evidence="1">
    <location>
        <begin position="233"/>
        <end position="242"/>
    </location>
</feature>
<dbReference type="PANTHER" id="PTHR33646">
    <property type="entry name" value="GB|AAF00631.1"/>
    <property type="match status" value="1"/>
</dbReference>
<dbReference type="InterPro" id="IPR045883">
    <property type="entry name" value="At4g13530-like"/>
</dbReference>
<reference evidence="4 5" key="1">
    <citation type="submission" date="2021-09" db="EMBL/GenBank/DDBJ databases">
        <title>Genomic insights and catalytic innovation underlie evolution of tropane alkaloids biosynthesis.</title>
        <authorList>
            <person name="Wang Y.-J."/>
            <person name="Tian T."/>
            <person name="Huang J.-P."/>
            <person name="Huang S.-X."/>
        </authorList>
    </citation>
    <scope>NUCLEOTIDE SEQUENCE [LARGE SCALE GENOMIC DNA]</scope>
    <source>
        <strain evidence="4">KIB-2018</strain>
        <tissue evidence="4">Leaf</tissue>
    </source>
</reference>
<keyword evidence="5" id="KW-1185">Reference proteome</keyword>
<dbReference type="Pfam" id="PF20705">
    <property type="entry name" value="DUF6821"/>
    <property type="match status" value="1"/>
</dbReference>
<comment type="caution">
    <text evidence="4">The sequence shown here is derived from an EMBL/GenBank/DDBJ whole genome shotgun (WGS) entry which is preliminary data.</text>
</comment>
<accession>A0AAV8TUI9</accession>
<dbReference type="PANTHER" id="PTHR33646:SF6">
    <property type="entry name" value="TRANSMEMBRANE PROTEIN"/>
    <property type="match status" value="1"/>
</dbReference>
<keyword evidence="2" id="KW-0812">Transmembrane</keyword>
<dbReference type="AlphaFoldDB" id="A0AAV8TUI9"/>
<evidence type="ECO:0000259" key="3">
    <source>
        <dbReference type="Pfam" id="PF20705"/>
    </source>
</evidence>
<dbReference type="EMBL" id="JAIWQS010000003">
    <property type="protein sequence ID" value="KAJ8769853.1"/>
    <property type="molecule type" value="Genomic_DNA"/>
</dbReference>
<evidence type="ECO:0000256" key="1">
    <source>
        <dbReference type="SAM" id="MobiDB-lite"/>
    </source>
</evidence>
<feature type="transmembrane region" description="Helical" evidence="2">
    <location>
        <begin position="269"/>
        <end position="289"/>
    </location>
</feature>
<evidence type="ECO:0000313" key="5">
    <source>
        <dbReference type="Proteomes" id="UP001159364"/>
    </source>
</evidence>
<protein>
    <recommendedName>
        <fullName evidence="3">DUF6821 domain-containing protein</fullName>
    </recommendedName>
</protein>
<gene>
    <name evidence="4" type="ORF">K2173_008935</name>
</gene>